<keyword evidence="1" id="KW-0694">RNA-binding</keyword>
<keyword evidence="1" id="KW-0698">rRNA processing</keyword>
<feature type="binding site" evidence="1">
    <location>
        <begin position="148"/>
        <end position="149"/>
    </location>
    <ligand>
        <name>S-adenosyl-L-methionine</name>
        <dbReference type="ChEBI" id="CHEBI:59789"/>
    </ligand>
</feature>
<dbReference type="GO" id="GO:0036307">
    <property type="term" value="F:23S rRNA (adenine(2030)-N(6))-methyltransferase activity"/>
    <property type="evidence" value="ECO:0007669"/>
    <property type="project" value="UniProtKB-UniRule"/>
</dbReference>
<accession>W0SEF0</accession>
<proteinExistence type="inferred from homology"/>
<keyword evidence="1" id="KW-0489">Methyltransferase</keyword>
<dbReference type="GO" id="GO:0003723">
    <property type="term" value="F:RNA binding"/>
    <property type="evidence" value="ECO:0007669"/>
    <property type="project" value="UniProtKB-UniRule"/>
</dbReference>
<evidence type="ECO:0000313" key="3">
    <source>
        <dbReference type="Proteomes" id="UP000031637"/>
    </source>
</evidence>
<dbReference type="PANTHER" id="PTHR37426:SF1">
    <property type="entry name" value="RIBOSOMAL RNA LARGE SUBUNIT METHYLTRANSFERASE J"/>
    <property type="match status" value="1"/>
</dbReference>
<dbReference type="Proteomes" id="UP000031637">
    <property type="component" value="Chromosome"/>
</dbReference>
<dbReference type="HAMAP" id="MF_00934">
    <property type="entry name" value="23SrRNA_methyltr_J"/>
    <property type="match status" value="1"/>
</dbReference>
<evidence type="ECO:0000313" key="2">
    <source>
        <dbReference type="EMBL" id="BAO29292.1"/>
    </source>
</evidence>
<keyword evidence="3" id="KW-1185">Reference proteome</keyword>
<dbReference type="OrthoDB" id="9791274at2"/>
<evidence type="ECO:0000256" key="1">
    <source>
        <dbReference type="HAMAP-Rule" id="MF_00934"/>
    </source>
</evidence>
<dbReference type="EC" id="2.1.1.266" evidence="1"/>
<dbReference type="InterPro" id="IPR029063">
    <property type="entry name" value="SAM-dependent_MTases_sf"/>
</dbReference>
<dbReference type="RefSeq" id="WP_041098279.1">
    <property type="nucleotide sequence ID" value="NZ_AP012547.1"/>
</dbReference>
<keyword evidence="1" id="KW-0808">Transferase</keyword>
<feature type="binding site" evidence="1">
    <location>
        <position position="42"/>
    </location>
    <ligand>
        <name>S-adenosyl-L-methionine</name>
        <dbReference type="ChEBI" id="CHEBI:59789"/>
    </ligand>
</feature>
<feature type="binding site" evidence="1">
    <location>
        <position position="122"/>
    </location>
    <ligand>
        <name>S-adenosyl-L-methionine</name>
        <dbReference type="ChEBI" id="CHEBI:59789"/>
    </ligand>
</feature>
<comment type="similarity">
    <text evidence="1">Belongs to the RlmJ family.</text>
</comment>
<dbReference type="Gene3D" id="3.40.50.150">
    <property type="entry name" value="Vaccinia Virus protein VP39"/>
    <property type="match status" value="1"/>
</dbReference>
<comment type="catalytic activity">
    <reaction evidence="1">
        <text>adenosine(2030) in 23S rRNA + S-adenosyl-L-methionine = N(6)-methyladenosine(2030) in 23S rRNA + S-adenosyl-L-homocysteine + H(+)</text>
        <dbReference type="Rhea" id="RHEA:43736"/>
        <dbReference type="Rhea" id="RHEA-COMP:10668"/>
        <dbReference type="Rhea" id="RHEA-COMP:10669"/>
        <dbReference type="ChEBI" id="CHEBI:15378"/>
        <dbReference type="ChEBI" id="CHEBI:57856"/>
        <dbReference type="ChEBI" id="CHEBI:59789"/>
        <dbReference type="ChEBI" id="CHEBI:74411"/>
        <dbReference type="ChEBI" id="CHEBI:74449"/>
        <dbReference type="EC" id="2.1.1.266"/>
    </reaction>
</comment>
<sequence>MLSYRHAFHAGNHADVLKHLVLMLCIEHMNSKDKPYTLVDTHAGAGFYALDAEQAKRTGEYVEGIGRLWGRKDLPPPLVAYVALVRALNGSATLRRYPGSPRIAASLIRDTAQVRDTLRLCELHSTDFALLRRQFKDAGRRISVEQADGFEVLKAALPPPSRRGLVLIDPSYEIKSDYMKVVVAVKDALKRFATGTYLVWHPMLPTIEANQLPEKLKKAGASHWLHATLSVRAPATKGHGMHGSGMFVINPPWTLAAALEECLPFLAAALALDERAGWSVDQFEQGTKKD</sequence>
<comment type="subunit">
    <text evidence="1">Monomer.</text>
</comment>
<dbReference type="KEGG" id="shd:SUTH_01493"/>
<feature type="binding site" evidence="1">
    <location>
        <position position="19"/>
    </location>
    <ligand>
        <name>S-adenosyl-L-methionine</name>
        <dbReference type="ChEBI" id="CHEBI:59789"/>
    </ligand>
</feature>
<dbReference type="HOGENOM" id="CLU_061769_0_0_4"/>
<dbReference type="GO" id="GO:0070475">
    <property type="term" value="P:rRNA base methylation"/>
    <property type="evidence" value="ECO:0007669"/>
    <property type="project" value="UniProtKB-UniRule"/>
</dbReference>
<reference evidence="2 3" key="1">
    <citation type="journal article" date="2014" name="Syst. Appl. Microbiol.">
        <title>Complete genomes of freshwater sulfur oxidizers Sulfuricella denitrificans skB26 and Sulfuritalea hydrogenivorans sk43H: genetic insights into the sulfur oxidation pathway of betaproteobacteria.</title>
        <authorList>
            <person name="Watanabe T."/>
            <person name="Kojima H."/>
            <person name="Fukui M."/>
        </authorList>
    </citation>
    <scope>NUCLEOTIDE SEQUENCE [LARGE SCALE GENOMIC DNA]</scope>
    <source>
        <strain evidence="2">DSM22779</strain>
    </source>
</reference>
<feature type="site" description="Interaction with substrate rRNA" evidence="1">
    <location>
        <position position="4"/>
    </location>
</feature>
<gene>
    <name evidence="1" type="primary">rlmJ</name>
    <name evidence="2" type="ORF">SUTH_01493</name>
</gene>
<feature type="active site" description="Proton acceptor" evidence="1">
    <location>
        <position position="169"/>
    </location>
</feature>
<dbReference type="Pfam" id="PF04378">
    <property type="entry name" value="RsmJ"/>
    <property type="match status" value="1"/>
</dbReference>
<dbReference type="AlphaFoldDB" id="W0SEF0"/>
<comment type="function">
    <text evidence="1">Specifically methylates the adenine in position 2030 of 23S rRNA.</text>
</comment>
<dbReference type="PANTHER" id="PTHR37426">
    <property type="entry name" value="RIBOSOMAL RNA LARGE SUBUNIT METHYLTRANSFERASE J"/>
    <property type="match status" value="1"/>
</dbReference>
<protein>
    <recommendedName>
        <fullName evidence="1">Ribosomal RNA large subunit methyltransferase J</fullName>
        <ecNumber evidence="1">2.1.1.266</ecNumber>
    </recommendedName>
    <alternativeName>
        <fullName evidence="1">23S rRNA (adenine(2030)-N6)-methyltransferase</fullName>
    </alternativeName>
    <alternativeName>
        <fullName evidence="1">23S rRNA m6A2030 methyltransferase</fullName>
    </alternativeName>
</protein>
<name>W0SEF0_9PROT</name>
<dbReference type="InterPro" id="IPR007473">
    <property type="entry name" value="RlmJ"/>
</dbReference>
<organism evidence="2 3">
    <name type="scientific">Sulfuritalea hydrogenivorans sk43H</name>
    <dbReference type="NCBI Taxonomy" id="1223802"/>
    <lineage>
        <taxon>Bacteria</taxon>
        <taxon>Pseudomonadati</taxon>
        <taxon>Pseudomonadota</taxon>
        <taxon>Betaproteobacteria</taxon>
        <taxon>Nitrosomonadales</taxon>
        <taxon>Sterolibacteriaceae</taxon>
        <taxon>Sulfuritalea</taxon>
    </lineage>
</organism>
<feature type="binding site" evidence="1">
    <location>
        <position position="169"/>
    </location>
    <ligand>
        <name>S-adenosyl-L-methionine</name>
        <dbReference type="ChEBI" id="CHEBI:59789"/>
    </ligand>
</feature>
<feature type="binding site" evidence="1">
    <location>
        <position position="100"/>
    </location>
    <ligand>
        <name>S-adenosyl-L-methionine</name>
        <dbReference type="ChEBI" id="CHEBI:59789"/>
    </ligand>
</feature>
<dbReference type="SUPFAM" id="SSF53335">
    <property type="entry name" value="S-adenosyl-L-methionine-dependent methyltransferases"/>
    <property type="match status" value="1"/>
</dbReference>
<dbReference type="EMBL" id="AP012547">
    <property type="protein sequence ID" value="BAO29292.1"/>
    <property type="molecule type" value="Genomic_DNA"/>
</dbReference>
<keyword evidence="1" id="KW-0949">S-adenosyl-L-methionine</keyword>
<dbReference type="GO" id="GO:0005829">
    <property type="term" value="C:cytosol"/>
    <property type="evidence" value="ECO:0007669"/>
    <property type="project" value="TreeGrafter"/>
</dbReference>